<dbReference type="Pfam" id="PF08644">
    <property type="entry name" value="SPT16"/>
    <property type="match status" value="1"/>
</dbReference>
<dbReference type="Pfam" id="PF24824">
    <property type="entry name" value="PH_SPT16"/>
    <property type="match status" value="1"/>
</dbReference>
<dbReference type="InterPro" id="IPR040258">
    <property type="entry name" value="Spt16"/>
</dbReference>
<keyword evidence="2 10" id="KW-0158">Chromosome</keyword>
<evidence type="ECO:0000256" key="4">
    <source>
        <dbReference type="ARBA" id="ARBA00022763"/>
    </source>
</evidence>
<protein>
    <recommendedName>
        <fullName evidence="10">FACT complex subunit</fullName>
    </recommendedName>
</protein>
<feature type="compositionally biased region" description="Basic and acidic residues" evidence="11">
    <location>
        <begin position="1043"/>
        <end position="1053"/>
    </location>
</feature>
<dbReference type="PANTHER" id="PTHR13980">
    <property type="entry name" value="CDC68 RELATED"/>
    <property type="match status" value="1"/>
</dbReference>
<evidence type="ECO:0000256" key="6">
    <source>
        <dbReference type="ARBA" id="ARBA00023054"/>
    </source>
</evidence>
<dbReference type="Gene3D" id="2.30.29.30">
    <property type="entry name" value="Pleckstrin-homology domain (PH domain)/Phosphotyrosine-binding domain (PTB)"/>
    <property type="match status" value="1"/>
</dbReference>
<comment type="function">
    <text evidence="10">Component of the FACT complex, a general chromatin factor that acts to reorganize nucleosomes. The FACT complex is involved in multiple processes that require DNA as a template such as mRNA elongation, DNA replication and DNA repair. During transcription elongation the FACT complex acts as a histone chaperone that both destabilizes and restores nucleosomal structure. It facilitates the passage of RNA polymerase II and transcription by promoting the dissociation of one histone H2A-H2B dimer from the nucleosome, then subsequently promotes the reestablishment of the nucleosome following the passage of RNA polymerase II.</text>
</comment>
<dbReference type="GO" id="GO:0006368">
    <property type="term" value="P:transcription elongation by RNA polymerase II"/>
    <property type="evidence" value="ECO:0007669"/>
    <property type="project" value="TreeGrafter"/>
</dbReference>
<dbReference type="PANTHER" id="PTHR13980:SF15">
    <property type="entry name" value="FACT COMPLEX SUBUNIT SPT16"/>
    <property type="match status" value="1"/>
</dbReference>
<feature type="region of interest" description="Disordered" evidence="11">
    <location>
        <begin position="979"/>
        <end position="1089"/>
    </location>
</feature>
<dbReference type="GO" id="GO:0035101">
    <property type="term" value="C:FACT complex"/>
    <property type="evidence" value="ECO:0007669"/>
    <property type="project" value="UniProtKB-UniRule"/>
</dbReference>
<dbReference type="InterPro" id="IPR029148">
    <property type="entry name" value="FACT-SPT16_Nlobe"/>
</dbReference>
<dbReference type="Proteomes" id="UP001295423">
    <property type="component" value="Unassembled WGS sequence"/>
</dbReference>
<dbReference type="InterPro" id="IPR000994">
    <property type="entry name" value="Pept_M24"/>
</dbReference>
<organism evidence="15 16">
    <name type="scientific">Cylindrotheca closterium</name>
    <dbReference type="NCBI Taxonomy" id="2856"/>
    <lineage>
        <taxon>Eukaryota</taxon>
        <taxon>Sar</taxon>
        <taxon>Stramenopiles</taxon>
        <taxon>Ochrophyta</taxon>
        <taxon>Bacillariophyta</taxon>
        <taxon>Bacillariophyceae</taxon>
        <taxon>Bacillariophycidae</taxon>
        <taxon>Bacillariales</taxon>
        <taxon>Bacillariaceae</taxon>
        <taxon>Cylindrotheca</taxon>
    </lineage>
</organism>
<keyword evidence="4 10" id="KW-0227">DNA damage</keyword>
<evidence type="ECO:0000256" key="5">
    <source>
        <dbReference type="ARBA" id="ARBA00023015"/>
    </source>
</evidence>
<evidence type="ECO:0000256" key="2">
    <source>
        <dbReference type="ARBA" id="ARBA00022454"/>
    </source>
</evidence>
<dbReference type="FunFam" id="2.30.29.210:FF:000001">
    <property type="entry name" value="FACT complex subunit spt16"/>
    <property type="match status" value="1"/>
</dbReference>
<keyword evidence="5 10" id="KW-0805">Transcription regulation</keyword>
<gene>
    <name evidence="15" type="ORF">CYCCA115_LOCUS15126</name>
</gene>
<dbReference type="InterPro" id="IPR013953">
    <property type="entry name" value="FACT_SPT16_M"/>
</dbReference>
<dbReference type="Pfam" id="PF00557">
    <property type="entry name" value="Peptidase_M24"/>
    <property type="match status" value="1"/>
</dbReference>
<evidence type="ECO:0000256" key="8">
    <source>
        <dbReference type="ARBA" id="ARBA00023204"/>
    </source>
</evidence>
<evidence type="ECO:0000256" key="10">
    <source>
        <dbReference type="RuleBase" id="RU367052"/>
    </source>
</evidence>
<dbReference type="InterPro" id="IPR011993">
    <property type="entry name" value="PH-like_dom_sf"/>
</dbReference>
<dbReference type="FunFam" id="3.90.230.10:FF:000005">
    <property type="entry name" value="FACT complex subunit spt16"/>
    <property type="match status" value="1"/>
</dbReference>
<evidence type="ECO:0000259" key="12">
    <source>
        <dbReference type="SMART" id="SM01285"/>
    </source>
</evidence>
<dbReference type="InterPro" id="IPR013719">
    <property type="entry name" value="RTT106/SPT16-like_middle_dom"/>
</dbReference>
<evidence type="ECO:0000313" key="16">
    <source>
        <dbReference type="Proteomes" id="UP001295423"/>
    </source>
</evidence>
<evidence type="ECO:0000256" key="11">
    <source>
        <dbReference type="SAM" id="MobiDB-lite"/>
    </source>
</evidence>
<dbReference type="SMART" id="SM01287">
    <property type="entry name" value="Rtt106"/>
    <property type="match status" value="1"/>
</dbReference>
<dbReference type="InterPro" id="IPR029149">
    <property type="entry name" value="Creatin/AminoP/Spt16_N"/>
</dbReference>
<dbReference type="SMART" id="SM01286">
    <property type="entry name" value="SPT16"/>
    <property type="match status" value="1"/>
</dbReference>
<dbReference type="InterPro" id="IPR056595">
    <property type="entry name" value="Fact-SPT16_PH"/>
</dbReference>
<name>A0AAD2PVB3_9STRA</name>
<dbReference type="SUPFAM" id="SSF55920">
    <property type="entry name" value="Creatinase/aminopeptidase"/>
    <property type="match status" value="1"/>
</dbReference>
<dbReference type="Pfam" id="PF08512">
    <property type="entry name" value="Rttp106-like_middle"/>
    <property type="match status" value="1"/>
</dbReference>
<dbReference type="Gene3D" id="2.30.29.210">
    <property type="entry name" value="FACT complex subunit Spt16p/Cdc68p"/>
    <property type="match status" value="1"/>
</dbReference>
<dbReference type="Gene3D" id="2.30.29.150">
    <property type="match status" value="1"/>
</dbReference>
<keyword evidence="16" id="KW-1185">Reference proteome</keyword>
<dbReference type="AlphaFoldDB" id="A0AAD2PVB3"/>
<dbReference type="Gene3D" id="3.90.230.10">
    <property type="entry name" value="Creatinase/methionine aminopeptidase superfamily"/>
    <property type="match status" value="1"/>
</dbReference>
<dbReference type="EMBL" id="CAKOGP040001869">
    <property type="protein sequence ID" value="CAJ1954533.1"/>
    <property type="molecule type" value="Genomic_DNA"/>
</dbReference>
<feature type="compositionally biased region" description="Acidic residues" evidence="11">
    <location>
        <begin position="446"/>
        <end position="471"/>
    </location>
</feature>
<feature type="domain" description="FACT complex subunit SPT16 N-terminal lobe" evidence="12">
    <location>
        <begin position="4"/>
        <end position="170"/>
    </location>
</feature>
<dbReference type="SMART" id="SM01285">
    <property type="entry name" value="FACT-Spt16_Nlob"/>
    <property type="match status" value="1"/>
</dbReference>
<accession>A0AAD2PVB3</accession>
<dbReference type="GO" id="GO:0031491">
    <property type="term" value="F:nucleosome binding"/>
    <property type="evidence" value="ECO:0007669"/>
    <property type="project" value="TreeGrafter"/>
</dbReference>
<feature type="compositionally biased region" description="Acidic residues" evidence="11">
    <location>
        <begin position="1001"/>
        <end position="1038"/>
    </location>
</feature>
<keyword evidence="8 10" id="KW-0234">DNA repair</keyword>
<comment type="similarity">
    <text evidence="1 10">Belongs to the peptidase M24 family. SPT16 subfamily.</text>
</comment>
<evidence type="ECO:0000256" key="7">
    <source>
        <dbReference type="ARBA" id="ARBA00023163"/>
    </source>
</evidence>
<evidence type="ECO:0000259" key="13">
    <source>
        <dbReference type="SMART" id="SM01286"/>
    </source>
</evidence>
<feature type="compositionally biased region" description="Acidic residues" evidence="11">
    <location>
        <begin position="979"/>
        <end position="993"/>
    </location>
</feature>
<keyword evidence="7 10" id="KW-0804">Transcription</keyword>
<dbReference type="Gene3D" id="3.40.350.10">
    <property type="entry name" value="Creatinase/prolidase N-terminal domain"/>
    <property type="match status" value="1"/>
</dbReference>
<comment type="subcellular location">
    <subcellularLocation>
        <location evidence="10">Nucleus</location>
    </subcellularLocation>
    <subcellularLocation>
        <location evidence="10">Chromosome</location>
    </subcellularLocation>
</comment>
<dbReference type="Pfam" id="PF14826">
    <property type="entry name" value="FACT-Spt16_Nlob"/>
    <property type="match status" value="1"/>
</dbReference>
<evidence type="ECO:0000259" key="14">
    <source>
        <dbReference type="SMART" id="SM01287"/>
    </source>
</evidence>
<feature type="domain" description="FACT complex subunit SPT16 middle" evidence="13">
    <location>
        <begin position="568"/>
        <end position="724"/>
    </location>
</feature>
<dbReference type="GO" id="GO:0006281">
    <property type="term" value="P:DNA repair"/>
    <property type="evidence" value="ECO:0007669"/>
    <property type="project" value="UniProtKB-UniRule"/>
</dbReference>
<proteinExistence type="inferred from homology"/>
<feature type="region of interest" description="Disordered" evidence="11">
    <location>
        <begin position="442"/>
        <end position="512"/>
    </location>
</feature>
<keyword evidence="6" id="KW-0175">Coiled coil</keyword>
<comment type="subunit">
    <text evidence="10">Component of the FACT complex.</text>
</comment>
<keyword evidence="3 10" id="KW-0235">DNA replication</keyword>
<comment type="caution">
    <text evidence="15">The sequence shown here is derived from an EMBL/GenBank/DDBJ whole genome shotgun (WGS) entry which is preliminary data.</text>
</comment>
<evidence type="ECO:0000256" key="3">
    <source>
        <dbReference type="ARBA" id="ARBA00022705"/>
    </source>
</evidence>
<reference evidence="15" key="1">
    <citation type="submission" date="2023-08" db="EMBL/GenBank/DDBJ databases">
        <authorList>
            <person name="Audoor S."/>
            <person name="Bilcke G."/>
        </authorList>
    </citation>
    <scope>NUCLEOTIDE SEQUENCE</scope>
</reference>
<dbReference type="GO" id="GO:0006260">
    <property type="term" value="P:DNA replication"/>
    <property type="evidence" value="ECO:0007669"/>
    <property type="project" value="UniProtKB-KW"/>
</dbReference>
<feature type="domain" description="Histone chaperone RTT106/FACT complex subunit SPT16-like middle" evidence="14">
    <location>
        <begin position="845"/>
        <end position="935"/>
    </location>
</feature>
<evidence type="ECO:0000256" key="9">
    <source>
        <dbReference type="ARBA" id="ARBA00023242"/>
    </source>
</evidence>
<evidence type="ECO:0000313" key="15">
    <source>
        <dbReference type="EMBL" id="CAJ1954533.1"/>
    </source>
</evidence>
<keyword evidence="9 10" id="KW-0539">Nucleus</keyword>
<dbReference type="InterPro" id="IPR036005">
    <property type="entry name" value="Creatinase/aminopeptidase-like"/>
</dbReference>
<sequence length="1089" mass="124254">MAEVDVDRFYDRLDKLHSHFIKHKTYWGSAKSLSLHRGNLNDDDPYAKSVVLHQWLFGYELPDTICVLTNDATLMVLATKKKCEFLRPVVGKNDKFTVQLLLRNKEDGNAENYQKLLDISQKGGDADNKKIGALLKEREYNKSNGSLLGPYEEFLDKQEDVELVDIAPALTLVMAAKDEFEWDLMKKSSVLSNKVMKHGFVKRLEEIIEEEKKITHEDFATQIEAILEDPNKIKLNVPQSDVGCCYFPIVQSGGTYDLKVSAQSTSKPLSHDIITVSMGARYKLYCSNICRTFLVDPPKAVSSNYETLLEMQEACIKVMQAGNQLKMVYKAAVKFLKENDHEELIEKLPKNLGFCQGLDFRDSTLTLTAKNNTTFKPGMVFCLIVGFQDLELKEKDVENTPSASPIKTIKTYALQVGDMVSISKGKSAEVLTKMGKSITDIAYNVNDEDDGSDDDESNDDDDDDDGDESDPDAALAKKLSQQQDGASGRRSRRLAQGNTQNAEAAETTAERERRQIRLMIRRNEERVREIARDNAKNRGKKGEEEMAEELETYKSPRDYPGNVQPNQVKVDMVNQCVILPIFGNPIPFHITTIKNVVLPDPDNATLLRINFYTAGMAVGKDAPANIAKLVQKYAPYASFVRELTFRSLDGHNLVQAFRQISELRKRSRAREIQEIEEANLVEQEKLVRTKNERVPRLSDLTMRPVFAGRKTQGNLEAHTNGLRFISTRREIVDIMYNNIKYAIFQPCENEIMVLIHFHLRNPIMVGSKKHVNVQFFTEVVESSQAVDNGRRSMYDPDEMDDEQRERQLRKRLNQAFKDFCKKVDAVAKKNGYRLEFDIPYRDLGFTGNPHKEMVQLLPTLNCLVNLTETPFFVVDLDHVDHVHFERVHSMSKAFDVILINKDFTKMPQRIDMIPNGDKDGIQDWLTDMEITYTEGPMNLNWKQILSAAKDDDRFYMSTEDDEVTEKDAGWEILRMFGRDDEEDDDDDDEDSEFGQESLPSAEEEESEEENFDSVSEEESDFDGDEELEEQGMDWDEMEVQAAADDKRTRRTGGEEVVQPPTRKRRPAQRSSGGGQRRPSSSGGGKRRRR</sequence>
<dbReference type="GO" id="GO:0010468">
    <property type="term" value="P:regulation of gene expression"/>
    <property type="evidence" value="ECO:0007669"/>
    <property type="project" value="UniProtKB-ARBA"/>
</dbReference>
<dbReference type="FunFam" id="2.30.29.30:FF:000017">
    <property type="entry name" value="FACT complex subunit SPT16"/>
    <property type="match status" value="1"/>
</dbReference>
<evidence type="ECO:0000256" key="1">
    <source>
        <dbReference type="ARBA" id="ARBA00010779"/>
    </source>
</evidence>
<dbReference type="FunFam" id="2.30.29.150:FF:000005">
    <property type="entry name" value="FACT complex subunit SPT16"/>
    <property type="match status" value="1"/>
</dbReference>